<keyword evidence="3" id="KW-1185">Reference proteome</keyword>
<organism evidence="2 3">
    <name type="scientific">Lepraria finkii</name>
    <dbReference type="NCBI Taxonomy" id="1340010"/>
    <lineage>
        <taxon>Eukaryota</taxon>
        <taxon>Fungi</taxon>
        <taxon>Dikarya</taxon>
        <taxon>Ascomycota</taxon>
        <taxon>Pezizomycotina</taxon>
        <taxon>Lecanoromycetes</taxon>
        <taxon>OSLEUM clade</taxon>
        <taxon>Lecanoromycetidae</taxon>
        <taxon>Lecanorales</taxon>
        <taxon>Lecanorineae</taxon>
        <taxon>Stereocaulaceae</taxon>
        <taxon>Lepraria</taxon>
    </lineage>
</organism>
<accession>A0ABR4BB31</accession>
<dbReference type="EMBL" id="JBHFEH010000012">
    <property type="protein sequence ID" value="KAL2055062.1"/>
    <property type="molecule type" value="Genomic_DNA"/>
</dbReference>
<feature type="chain" id="PRO_5046265631" evidence="1">
    <location>
        <begin position="20"/>
        <end position="272"/>
    </location>
</feature>
<evidence type="ECO:0000313" key="3">
    <source>
        <dbReference type="Proteomes" id="UP001590951"/>
    </source>
</evidence>
<gene>
    <name evidence="2" type="ORF">ABVK25_004400</name>
</gene>
<sequence>MLLFVCCLPLLPCVSLVQASPAYLNSLPSLDANSIANNSLFDLASDIKLTSVLTNTTAPPKGIPYRVPGTHTVLDVIVHPNEPIVTEDMAQTIHRTLEEVQDFITAHDASDKPLNWLDDPFISSEMWQGCYIGVKSKRRNREAGSNEHCTVGILENVLQGLWNVLFVSGRFSGATVGIFHDTWAYVGIALVVSDREKLEPGGLLGAGRREWYGFVLRLLRCWTLIHSARRPFSSIAISLFFAHPSARCLLNALLIWQVFCSCAPFGCAVFVL</sequence>
<dbReference type="Proteomes" id="UP001590951">
    <property type="component" value="Unassembled WGS sequence"/>
</dbReference>
<name>A0ABR4BB31_9LECA</name>
<keyword evidence="1" id="KW-0732">Signal</keyword>
<reference evidence="2 3" key="1">
    <citation type="submission" date="2024-09" db="EMBL/GenBank/DDBJ databases">
        <title>Rethinking Asexuality: The Enigmatic Case of Functional Sexual Genes in Lepraria (Stereocaulaceae).</title>
        <authorList>
            <person name="Doellman M."/>
            <person name="Sun Y."/>
            <person name="Barcenas-Pena A."/>
            <person name="Lumbsch H.T."/>
            <person name="Grewe F."/>
        </authorList>
    </citation>
    <scope>NUCLEOTIDE SEQUENCE [LARGE SCALE GENOMIC DNA]</scope>
    <source>
        <strain evidence="2 3">Grewe 0041</strain>
    </source>
</reference>
<protein>
    <submittedName>
        <fullName evidence="2">Uncharacterized protein</fullName>
    </submittedName>
</protein>
<comment type="caution">
    <text evidence="2">The sequence shown here is derived from an EMBL/GenBank/DDBJ whole genome shotgun (WGS) entry which is preliminary data.</text>
</comment>
<evidence type="ECO:0000256" key="1">
    <source>
        <dbReference type="SAM" id="SignalP"/>
    </source>
</evidence>
<proteinExistence type="predicted"/>
<evidence type="ECO:0000313" key="2">
    <source>
        <dbReference type="EMBL" id="KAL2055062.1"/>
    </source>
</evidence>
<feature type="signal peptide" evidence="1">
    <location>
        <begin position="1"/>
        <end position="19"/>
    </location>
</feature>